<gene>
    <name evidence="7" type="ORF">Zmor_018069</name>
</gene>
<evidence type="ECO:0000259" key="6">
    <source>
        <dbReference type="Pfam" id="PF14940"/>
    </source>
</evidence>
<dbReference type="PANTHER" id="PTHR16002:SF4">
    <property type="entry name" value="TMEM248_TMEM219 DOMAIN-CONTAINING PROTEIN"/>
    <property type="match status" value="1"/>
</dbReference>
<accession>A0AA38MD72</accession>
<evidence type="ECO:0000256" key="5">
    <source>
        <dbReference type="SAM" id="Phobius"/>
    </source>
</evidence>
<protein>
    <recommendedName>
        <fullName evidence="6">TMEM248/TMEM219 domain-containing protein</fullName>
    </recommendedName>
</protein>
<dbReference type="EMBL" id="JALNTZ010000005">
    <property type="protein sequence ID" value="KAJ3652072.1"/>
    <property type="molecule type" value="Genomic_DNA"/>
</dbReference>
<keyword evidence="4 5" id="KW-0472">Membrane</keyword>
<comment type="subcellular location">
    <subcellularLocation>
        <location evidence="1">Membrane</location>
    </subcellularLocation>
</comment>
<keyword evidence="3 5" id="KW-1133">Transmembrane helix</keyword>
<feature type="transmembrane region" description="Helical" evidence="5">
    <location>
        <begin position="20"/>
        <end position="39"/>
    </location>
</feature>
<dbReference type="InterPro" id="IPR039493">
    <property type="entry name" value="TMEM248/TMEM219"/>
</dbReference>
<evidence type="ECO:0000256" key="3">
    <source>
        <dbReference type="ARBA" id="ARBA00022989"/>
    </source>
</evidence>
<comment type="caution">
    <text evidence="7">The sequence shown here is derived from an EMBL/GenBank/DDBJ whole genome shotgun (WGS) entry which is preliminary data.</text>
</comment>
<keyword evidence="8" id="KW-1185">Reference proteome</keyword>
<evidence type="ECO:0000256" key="2">
    <source>
        <dbReference type="ARBA" id="ARBA00022692"/>
    </source>
</evidence>
<feature type="domain" description="TMEM248/TMEM219" evidence="6">
    <location>
        <begin position="10"/>
        <end position="102"/>
    </location>
</feature>
<dbReference type="Pfam" id="PF14940">
    <property type="entry name" value="TMEM219"/>
    <property type="match status" value="1"/>
</dbReference>
<dbReference type="PANTHER" id="PTHR16002">
    <property type="entry name" value="TRANSMEMBRANE PROTEIN 248-LIKE"/>
    <property type="match status" value="1"/>
</dbReference>
<evidence type="ECO:0000313" key="7">
    <source>
        <dbReference type="EMBL" id="KAJ3652072.1"/>
    </source>
</evidence>
<evidence type="ECO:0000256" key="4">
    <source>
        <dbReference type="ARBA" id="ARBA00023136"/>
    </source>
</evidence>
<dbReference type="Proteomes" id="UP001168821">
    <property type="component" value="Unassembled WGS sequence"/>
</dbReference>
<sequence length="253" mass="29172">MAVLAKNCNHFFKYNPPVVIFFLCIIIVTLVTISFTIYIKYTENIINNDDKQNWISLSRHLNKLNLCVITSDGNVLNENTNEEGSFATLVSLKNVNEFINVTKVEIYYYLEDWKPLCGGNDENSPFLGINFGLTQNFTENENGTSVCALITGPKHFLPQDSKNSCDFNEEIDDENTITFYSQSEFCPDSDNETQINLSFEVDNVETYLSQSDKNVIYIHLLWSSYILLFFVVIMLIYAMFYQSQDSLKTYRLT</sequence>
<name>A0AA38MD72_9CUCU</name>
<reference evidence="7" key="1">
    <citation type="journal article" date="2023" name="G3 (Bethesda)">
        <title>Whole genome assemblies of Zophobas morio and Tenebrio molitor.</title>
        <authorList>
            <person name="Kaur S."/>
            <person name="Stinson S.A."/>
            <person name="diCenzo G.C."/>
        </authorList>
    </citation>
    <scope>NUCLEOTIDE SEQUENCE</scope>
    <source>
        <strain evidence="7">QUZm001</strain>
    </source>
</reference>
<keyword evidence="2 5" id="KW-0812">Transmembrane</keyword>
<dbReference type="InterPro" id="IPR039587">
    <property type="entry name" value="TMEM248/TMEM219_dom"/>
</dbReference>
<evidence type="ECO:0000313" key="8">
    <source>
        <dbReference type="Proteomes" id="UP001168821"/>
    </source>
</evidence>
<evidence type="ECO:0000256" key="1">
    <source>
        <dbReference type="ARBA" id="ARBA00004370"/>
    </source>
</evidence>
<organism evidence="7 8">
    <name type="scientific">Zophobas morio</name>
    <dbReference type="NCBI Taxonomy" id="2755281"/>
    <lineage>
        <taxon>Eukaryota</taxon>
        <taxon>Metazoa</taxon>
        <taxon>Ecdysozoa</taxon>
        <taxon>Arthropoda</taxon>
        <taxon>Hexapoda</taxon>
        <taxon>Insecta</taxon>
        <taxon>Pterygota</taxon>
        <taxon>Neoptera</taxon>
        <taxon>Endopterygota</taxon>
        <taxon>Coleoptera</taxon>
        <taxon>Polyphaga</taxon>
        <taxon>Cucujiformia</taxon>
        <taxon>Tenebrionidae</taxon>
        <taxon>Zophobas</taxon>
    </lineage>
</organism>
<proteinExistence type="predicted"/>
<dbReference type="AlphaFoldDB" id="A0AA38MD72"/>
<feature type="transmembrane region" description="Helical" evidence="5">
    <location>
        <begin position="216"/>
        <end position="240"/>
    </location>
</feature>
<dbReference type="GO" id="GO:0016020">
    <property type="term" value="C:membrane"/>
    <property type="evidence" value="ECO:0007669"/>
    <property type="project" value="UniProtKB-SubCell"/>
</dbReference>